<dbReference type="FunFam" id="3.30.540.30:FF:000002">
    <property type="entry name" value="Dipeptidyl peptidase 3"/>
    <property type="match status" value="1"/>
</dbReference>
<dbReference type="OrthoDB" id="4694525at2759"/>
<comment type="caution">
    <text evidence="3">The sequence shown here is derived from an EMBL/GenBank/DDBJ whole genome shotgun (WGS) entry which is preliminary data.</text>
</comment>
<sequence>MKGGPLLDQCFTKCSSSGPSEASPRAHAFSQIDCFVIFNEKATTTYLSKNITDEDLEAVKKFLKNKNLEPYNTRLFKTVDEIGRTIYEIRLASVLETDNEEEKYLLSSEFVITRGDYSKLLKLVNENLLLAKDYAANENEEKMIENYVKSFHTGSIDAHKDGCRYWIKDKGPIVECHIGFTETYRDPAGMRGEFEAFVAVVNKKMSVKFSELVKSAETLLPLLPWPKSYEKDTFLQPDFTSLDVLTYACSFVPAGICIPNCKLSF</sequence>
<accession>A0A4Y2LPP4</accession>
<evidence type="ECO:0000313" key="3">
    <source>
        <dbReference type="EMBL" id="GBN16562.1"/>
    </source>
</evidence>
<dbReference type="AlphaFoldDB" id="A0A4Y2LPP4"/>
<reference evidence="3 4" key="1">
    <citation type="journal article" date="2019" name="Sci. Rep.">
        <title>Orb-weaving spider Araneus ventricosus genome elucidates the spidroin gene catalogue.</title>
        <authorList>
            <person name="Kono N."/>
            <person name="Nakamura H."/>
            <person name="Ohtoshi R."/>
            <person name="Moran D.A.P."/>
            <person name="Shinohara A."/>
            <person name="Yoshida Y."/>
            <person name="Fujiwara M."/>
            <person name="Mori M."/>
            <person name="Tomita M."/>
            <person name="Arakawa K."/>
        </authorList>
    </citation>
    <scope>NUCLEOTIDE SEQUENCE [LARGE SCALE GENOMIC DNA]</scope>
</reference>
<dbReference type="Proteomes" id="UP000499080">
    <property type="component" value="Unassembled WGS sequence"/>
</dbReference>
<evidence type="ECO:0000256" key="2">
    <source>
        <dbReference type="ARBA" id="ARBA00022801"/>
    </source>
</evidence>
<dbReference type="InterPro" id="IPR039461">
    <property type="entry name" value="Peptidase_M49"/>
</dbReference>
<dbReference type="Gene3D" id="3.30.540.30">
    <property type="match status" value="2"/>
</dbReference>
<dbReference type="GO" id="GO:0005737">
    <property type="term" value="C:cytoplasm"/>
    <property type="evidence" value="ECO:0007669"/>
    <property type="project" value="TreeGrafter"/>
</dbReference>
<proteinExistence type="predicted"/>
<dbReference type="GO" id="GO:0008239">
    <property type="term" value="F:dipeptidyl-peptidase activity"/>
    <property type="evidence" value="ECO:0007669"/>
    <property type="project" value="TreeGrafter"/>
</dbReference>
<dbReference type="PANTHER" id="PTHR23422:SF11">
    <property type="entry name" value="DIPEPTIDYL PEPTIDASE 3"/>
    <property type="match status" value="1"/>
</dbReference>
<dbReference type="Pfam" id="PF03571">
    <property type="entry name" value="Peptidase_M49"/>
    <property type="match status" value="1"/>
</dbReference>
<keyword evidence="2" id="KW-0378">Hydrolase</keyword>
<organism evidence="3 4">
    <name type="scientific">Araneus ventricosus</name>
    <name type="common">Orbweaver spider</name>
    <name type="synonym">Epeira ventricosa</name>
    <dbReference type="NCBI Taxonomy" id="182803"/>
    <lineage>
        <taxon>Eukaryota</taxon>
        <taxon>Metazoa</taxon>
        <taxon>Ecdysozoa</taxon>
        <taxon>Arthropoda</taxon>
        <taxon>Chelicerata</taxon>
        <taxon>Arachnida</taxon>
        <taxon>Araneae</taxon>
        <taxon>Araneomorphae</taxon>
        <taxon>Entelegynae</taxon>
        <taxon>Araneoidea</taxon>
        <taxon>Araneidae</taxon>
        <taxon>Araneus</taxon>
    </lineage>
</organism>
<protein>
    <submittedName>
        <fullName evidence="3">Dipeptidyl peptidase 3</fullName>
    </submittedName>
</protein>
<gene>
    <name evidence="3" type="primary">dpp3_7</name>
    <name evidence="3" type="ORF">AVEN_169239_1</name>
</gene>
<dbReference type="PANTHER" id="PTHR23422">
    <property type="entry name" value="DIPEPTIDYL PEPTIDASE III-RELATED"/>
    <property type="match status" value="1"/>
</dbReference>
<name>A0A4Y2LPP4_ARAVE</name>
<keyword evidence="4" id="KW-1185">Reference proteome</keyword>
<dbReference type="EMBL" id="BGPR01006164">
    <property type="protein sequence ID" value="GBN16562.1"/>
    <property type="molecule type" value="Genomic_DNA"/>
</dbReference>
<evidence type="ECO:0000313" key="4">
    <source>
        <dbReference type="Proteomes" id="UP000499080"/>
    </source>
</evidence>
<dbReference type="GO" id="GO:0046872">
    <property type="term" value="F:metal ion binding"/>
    <property type="evidence" value="ECO:0007669"/>
    <property type="project" value="UniProtKB-KW"/>
</dbReference>
<evidence type="ECO:0000256" key="1">
    <source>
        <dbReference type="ARBA" id="ARBA00022723"/>
    </source>
</evidence>
<keyword evidence="1" id="KW-0479">Metal-binding</keyword>